<keyword evidence="3" id="KW-1185">Reference proteome</keyword>
<dbReference type="InParanoid" id="H3C8X6"/>
<evidence type="ECO:0000313" key="3">
    <source>
        <dbReference type="Proteomes" id="UP000007303"/>
    </source>
</evidence>
<dbReference type="SUPFAM" id="SSF57997">
    <property type="entry name" value="Tropomyosin"/>
    <property type="match status" value="1"/>
</dbReference>
<evidence type="ECO:0000313" key="2">
    <source>
        <dbReference type="Ensembl" id="ENSTNIP00000004698.1"/>
    </source>
</evidence>
<reference evidence="2" key="3">
    <citation type="submission" date="2025-09" db="UniProtKB">
        <authorList>
            <consortium name="Ensembl"/>
        </authorList>
    </citation>
    <scope>IDENTIFICATION</scope>
</reference>
<dbReference type="GeneTree" id="ENSGT00940000180768"/>
<sequence length="40" mass="4806">MDAVKRKIQTLQQQADDAEDRAQDLHKQLESEREIREKVR</sequence>
<dbReference type="Gene3D" id="1.20.5.340">
    <property type="match status" value="1"/>
</dbReference>
<reference evidence="3" key="1">
    <citation type="journal article" date="2004" name="Nature">
        <title>Genome duplication in the teleost fish Tetraodon nigroviridis reveals the early vertebrate proto-karyotype.</title>
        <authorList>
            <person name="Jaillon O."/>
            <person name="Aury J.-M."/>
            <person name="Brunet F."/>
            <person name="Petit J.-L."/>
            <person name="Stange-Thomann N."/>
            <person name="Mauceli E."/>
            <person name="Bouneau L."/>
            <person name="Fischer C."/>
            <person name="Ozouf-Costaz C."/>
            <person name="Bernot A."/>
            <person name="Nicaud S."/>
            <person name="Jaffe D."/>
            <person name="Fisher S."/>
            <person name="Lutfalla G."/>
            <person name="Dossat C."/>
            <person name="Segurens B."/>
            <person name="Dasilva C."/>
            <person name="Salanoubat M."/>
            <person name="Levy M."/>
            <person name="Boudet N."/>
            <person name="Castellano S."/>
            <person name="Anthouard V."/>
            <person name="Jubin C."/>
            <person name="Castelli V."/>
            <person name="Katinka M."/>
            <person name="Vacherie B."/>
            <person name="Biemont C."/>
            <person name="Skalli Z."/>
            <person name="Cattolico L."/>
            <person name="Poulain J."/>
            <person name="De Berardinis V."/>
            <person name="Cruaud C."/>
            <person name="Duprat S."/>
            <person name="Brottier P."/>
            <person name="Coutanceau J.-P."/>
            <person name="Gouzy J."/>
            <person name="Parra G."/>
            <person name="Lardier G."/>
            <person name="Chapple C."/>
            <person name="McKernan K.J."/>
            <person name="McEwan P."/>
            <person name="Bosak S."/>
            <person name="Kellis M."/>
            <person name="Volff J.-N."/>
            <person name="Guigo R."/>
            <person name="Zody M.C."/>
            <person name="Mesirov J."/>
            <person name="Lindblad-Toh K."/>
            <person name="Birren B."/>
            <person name="Nusbaum C."/>
            <person name="Kahn D."/>
            <person name="Robinson-Rechavi M."/>
            <person name="Laudet V."/>
            <person name="Schachter V."/>
            <person name="Quetier F."/>
            <person name="Saurin W."/>
            <person name="Scarpelli C."/>
            <person name="Wincker P."/>
            <person name="Lander E.S."/>
            <person name="Weissenbach J."/>
            <person name="Roest Crollius H."/>
        </authorList>
    </citation>
    <scope>NUCLEOTIDE SEQUENCE [LARGE SCALE GENOMIC DNA]</scope>
</reference>
<evidence type="ECO:0000256" key="1">
    <source>
        <dbReference type="SAM" id="MobiDB-lite"/>
    </source>
</evidence>
<feature type="compositionally biased region" description="Basic and acidic residues" evidence="1">
    <location>
        <begin position="20"/>
        <end position="40"/>
    </location>
</feature>
<dbReference type="HOGENOM" id="CLU_216043_0_0_1"/>
<dbReference type="Proteomes" id="UP000007303">
    <property type="component" value="Unassembled WGS sequence"/>
</dbReference>
<feature type="region of interest" description="Disordered" evidence="1">
    <location>
        <begin position="1"/>
        <end position="40"/>
    </location>
</feature>
<reference evidence="2" key="2">
    <citation type="submission" date="2025-08" db="UniProtKB">
        <authorList>
            <consortium name="Ensembl"/>
        </authorList>
    </citation>
    <scope>IDENTIFICATION</scope>
</reference>
<protein>
    <submittedName>
        <fullName evidence="2">Uncharacterized protein</fullName>
    </submittedName>
</protein>
<proteinExistence type="predicted"/>
<dbReference type="AlphaFoldDB" id="H3C8X6"/>
<organism evidence="2 3">
    <name type="scientific">Tetraodon nigroviridis</name>
    <name type="common">Spotted green pufferfish</name>
    <name type="synonym">Chelonodon nigroviridis</name>
    <dbReference type="NCBI Taxonomy" id="99883"/>
    <lineage>
        <taxon>Eukaryota</taxon>
        <taxon>Metazoa</taxon>
        <taxon>Chordata</taxon>
        <taxon>Craniata</taxon>
        <taxon>Vertebrata</taxon>
        <taxon>Euteleostomi</taxon>
        <taxon>Actinopterygii</taxon>
        <taxon>Neopterygii</taxon>
        <taxon>Teleostei</taxon>
        <taxon>Neoteleostei</taxon>
        <taxon>Acanthomorphata</taxon>
        <taxon>Eupercaria</taxon>
        <taxon>Tetraodontiformes</taxon>
        <taxon>Tetradontoidea</taxon>
        <taxon>Tetraodontidae</taxon>
        <taxon>Tetraodon</taxon>
    </lineage>
</organism>
<dbReference type="Ensembl" id="ENSTNIT00000004841.1">
    <property type="protein sequence ID" value="ENSTNIP00000004698.1"/>
    <property type="gene ID" value="ENSTNIG00000002238.1"/>
</dbReference>
<accession>H3C8X6</accession>
<name>H3C8X6_TETNG</name>